<dbReference type="AlphaFoldDB" id="A0A7R9JCT6"/>
<evidence type="ECO:0000313" key="3">
    <source>
        <dbReference type="EMBL" id="CAD7576746.1"/>
    </source>
</evidence>
<reference evidence="3" key="1">
    <citation type="submission" date="2020-11" db="EMBL/GenBank/DDBJ databases">
        <authorList>
            <person name="Tran Van P."/>
        </authorList>
    </citation>
    <scope>NUCLEOTIDE SEQUENCE</scope>
</reference>
<name>A0A7R9JCT6_TIMCA</name>
<evidence type="ECO:0000256" key="1">
    <source>
        <dbReference type="ARBA" id="ARBA00022468"/>
    </source>
</evidence>
<dbReference type="GO" id="GO:0005737">
    <property type="term" value="C:cytoplasm"/>
    <property type="evidence" value="ECO:0007669"/>
    <property type="project" value="TreeGrafter"/>
</dbReference>
<dbReference type="SMART" id="SM00324">
    <property type="entry name" value="RhoGAP"/>
    <property type="match status" value="1"/>
</dbReference>
<keyword evidence="1" id="KW-0343">GTPase activation</keyword>
<dbReference type="InterPro" id="IPR000198">
    <property type="entry name" value="RhoGAP_dom"/>
</dbReference>
<dbReference type="SUPFAM" id="SSF48350">
    <property type="entry name" value="GTPase activation domain, GAP"/>
    <property type="match status" value="2"/>
</dbReference>
<dbReference type="Pfam" id="PF00620">
    <property type="entry name" value="RhoGAP"/>
    <property type="match status" value="2"/>
</dbReference>
<dbReference type="PANTHER" id="PTHR23176">
    <property type="entry name" value="RHO/RAC/CDC GTPASE-ACTIVATING PROTEIN"/>
    <property type="match status" value="1"/>
</dbReference>
<feature type="domain" description="Rho-GAP" evidence="2">
    <location>
        <begin position="72"/>
        <end position="301"/>
    </location>
</feature>
<sequence>MLMWSNKNLYWINKNDNIVRNKEFASIEDLSWSPDEHQTKIKDRLKKFFHRRPTRESLMKKGIYKDEPMFGCHLSDVCNHEDSHIPRFVRLCVEAIESKEENMKTDGLYRVSANLSQVQKIRLQVDQNNLSVLEQEEDAHVLCGALKLFFRELKTPLIPFDVFDAALKASAYTNQKDKIKHFKEIVKSLPTPNRHTLEFLLRHLLNVEVTVRHIGDPPVQGASLTIRGEVEARIGVGSSALRFQRIVTQFHSFNRMHISNLAIVFGPTLMWSEEETSNMAFDLMMQNLVIECLLQEFDSIFK</sequence>
<gene>
    <name evidence="3" type="ORF">TCMB3V08_LOCUS9309</name>
</gene>
<organism evidence="3">
    <name type="scientific">Timema californicum</name>
    <name type="common">California timema</name>
    <name type="synonym">Walking stick</name>
    <dbReference type="NCBI Taxonomy" id="61474"/>
    <lineage>
        <taxon>Eukaryota</taxon>
        <taxon>Metazoa</taxon>
        <taxon>Ecdysozoa</taxon>
        <taxon>Arthropoda</taxon>
        <taxon>Hexapoda</taxon>
        <taxon>Insecta</taxon>
        <taxon>Pterygota</taxon>
        <taxon>Neoptera</taxon>
        <taxon>Polyneoptera</taxon>
        <taxon>Phasmatodea</taxon>
        <taxon>Timematodea</taxon>
        <taxon>Timematoidea</taxon>
        <taxon>Timematidae</taxon>
        <taxon>Timema</taxon>
    </lineage>
</organism>
<dbReference type="InterPro" id="IPR050729">
    <property type="entry name" value="Rho-GAP"/>
</dbReference>
<protein>
    <submittedName>
        <fullName evidence="3">(California timema) hypothetical protein</fullName>
    </submittedName>
</protein>
<proteinExistence type="predicted"/>
<dbReference type="GO" id="GO:0005096">
    <property type="term" value="F:GTPase activator activity"/>
    <property type="evidence" value="ECO:0007669"/>
    <property type="project" value="UniProtKB-KW"/>
</dbReference>
<dbReference type="Gene3D" id="1.10.555.10">
    <property type="entry name" value="Rho GTPase activation protein"/>
    <property type="match status" value="1"/>
</dbReference>
<evidence type="ECO:0000259" key="2">
    <source>
        <dbReference type="PROSITE" id="PS50238"/>
    </source>
</evidence>
<dbReference type="InterPro" id="IPR008936">
    <property type="entry name" value="Rho_GTPase_activation_prot"/>
</dbReference>
<dbReference type="EMBL" id="OE184616">
    <property type="protein sequence ID" value="CAD7576746.1"/>
    <property type="molecule type" value="Genomic_DNA"/>
</dbReference>
<dbReference type="GO" id="GO:0007165">
    <property type="term" value="P:signal transduction"/>
    <property type="evidence" value="ECO:0007669"/>
    <property type="project" value="InterPro"/>
</dbReference>
<dbReference type="PANTHER" id="PTHR23176:SF129">
    <property type="entry name" value="RHO GTPASE ACTIVATING PROTEIN AT 16F, ISOFORM E-RELATED"/>
    <property type="match status" value="1"/>
</dbReference>
<accession>A0A7R9JCT6</accession>
<dbReference type="PROSITE" id="PS50238">
    <property type="entry name" value="RHOGAP"/>
    <property type="match status" value="1"/>
</dbReference>